<dbReference type="AlphaFoldDB" id="X1Q082"/>
<reference evidence="1" key="1">
    <citation type="journal article" date="2014" name="Front. Microbiol.">
        <title>High frequency of phylogenetically diverse reductive dehalogenase-homologous genes in deep subseafloor sedimentary metagenomes.</title>
        <authorList>
            <person name="Kawai M."/>
            <person name="Futagami T."/>
            <person name="Toyoda A."/>
            <person name="Takaki Y."/>
            <person name="Nishi S."/>
            <person name="Hori S."/>
            <person name="Arai W."/>
            <person name="Tsubouchi T."/>
            <person name="Morono Y."/>
            <person name="Uchiyama I."/>
            <person name="Ito T."/>
            <person name="Fujiyama A."/>
            <person name="Inagaki F."/>
            <person name="Takami H."/>
        </authorList>
    </citation>
    <scope>NUCLEOTIDE SEQUENCE</scope>
    <source>
        <strain evidence="1">Expedition CK06-06</strain>
    </source>
</reference>
<dbReference type="EMBL" id="BARW01004297">
    <property type="protein sequence ID" value="GAI61618.1"/>
    <property type="molecule type" value="Genomic_DNA"/>
</dbReference>
<proteinExistence type="predicted"/>
<organism evidence="1">
    <name type="scientific">marine sediment metagenome</name>
    <dbReference type="NCBI Taxonomy" id="412755"/>
    <lineage>
        <taxon>unclassified sequences</taxon>
        <taxon>metagenomes</taxon>
        <taxon>ecological metagenomes</taxon>
    </lineage>
</organism>
<gene>
    <name evidence="1" type="ORF">S12H4_10179</name>
</gene>
<name>X1Q082_9ZZZZ</name>
<comment type="caution">
    <text evidence="1">The sequence shown here is derived from an EMBL/GenBank/DDBJ whole genome shotgun (WGS) entry which is preliminary data.</text>
</comment>
<sequence>SFPNNTGSTITIKEAGIYIFSGGLSYFCIIRDVLGAPGVTVPDKCALTVYYTLRTTV</sequence>
<accession>X1Q082</accession>
<feature type="non-terminal residue" evidence="1">
    <location>
        <position position="1"/>
    </location>
</feature>
<evidence type="ECO:0000313" key="1">
    <source>
        <dbReference type="EMBL" id="GAI61618.1"/>
    </source>
</evidence>
<protein>
    <submittedName>
        <fullName evidence="1">Uncharacterized protein</fullName>
    </submittedName>
</protein>